<name>A0A1Y0B182_9LAMI</name>
<sequence length="39" mass="4729">MISAYKNKISHWKCLDSRFIIKMSRRFLKRLRVSSFALP</sequence>
<proteinExistence type="predicted"/>
<reference evidence="1" key="1">
    <citation type="submission" date="2017-03" db="EMBL/GenBank/DDBJ databases">
        <title>The mitochondrial genome of the carnivorous plant Utricularia reniformis (Lentibulariaceae): structure, comparative analysis and evolutionary landmarks.</title>
        <authorList>
            <person name="Silva S.R."/>
            <person name="Alvarenga D.O."/>
            <person name="Michael T.P."/>
            <person name="Miranda V.F.O."/>
            <person name="Varani A.M."/>
        </authorList>
    </citation>
    <scope>NUCLEOTIDE SEQUENCE</scope>
</reference>
<organism evidence="1">
    <name type="scientific">Utricularia reniformis</name>
    <dbReference type="NCBI Taxonomy" id="192314"/>
    <lineage>
        <taxon>Eukaryota</taxon>
        <taxon>Viridiplantae</taxon>
        <taxon>Streptophyta</taxon>
        <taxon>Embryophyta</taxon>
        <taxon>Tracheophyta</taxon>
        <taxon>Spermatophyta</taxon>
        <taxon>Magnoliopsida</taxon>
        <taxon>eudicotyledons</taxon>
        <taxon>Gunneridae</taxon>
        <taxon>Pentapetalae</taxon>
        <taxon>asterids</taxon>
        <taxon>lamiids</taxon>
        <taxon>Lamiales</taxon>
        <taxon>Lentibulariaceae</taxon>
        <taxon>Utricularia</taxon>
    </lineage>
</organism>
<dbReference type="AlphaFoldDB" id="A0A1Y0B182"/>
<protein>
    <submittedName>
        <fullName evidence="1">Uncharacterized protein</fullName>
    </submittedName>
</protein>
<gene>
    <name evidence="1" type="ORF">AEK19_MT0921</name>
</gene>
<evidence type="ECO:0000313" key="1">
    <source>
        <dbReference type="EMBL" id="ART31147.1"/>
    </source>
</evidence>
<keyword evidence="1" id="KW-0496">Mitochondrion</keyword>
<geneLocation type="mitochondrion" evidence="1"/>
<accession>A0A1Y0B182</accession>
<dbReference type="EMBL" id="KY774314">
    <property type="protein sequence ID" value="ART31147.1"/>
    <property type="molecule type" value="Genomic_DNA"/>
</dbReference>